<dbReference type="AlphaFoldDB" id="A0A2W5MTT5"/>
<dbReference type="PANTHER" id="PTHR34298:SF2">
    <property type="entry name" value="SEGREGATION AND CONDENSATION PROTEIN B"/>
    <property type="match status" value="1"/>
</dbReference>
<dbReference type="PANTHER" id="PTHR34298">
    <property type="entry name" value="SEGREGATION AND CONDENSATION PROTEIN B"/>
    <property type="match status" value="1"/>
</dbReference>
<dbReference type="GO" id="GO:0051304">
    <property type="term" value="P:chromosome separation"/>
    <property type="evidence" value="ECO:0007669"/>
    <property type="project" value="InterPro"/>
</dbReference>
<keyword evidence="2" id="KW-0132">Cell division</keyword>
<dbReference type="SUPFAM" id="SSF46785">
    <property type="entry name" value="Winged helix' DNA-binding domain"/>
    <property type="match status" value="2"/>
</dbReference>
<dbReference type="InterPro" id="IPR005234">
    <property type="entry name" value="ScpB_csome_segregation"/>
</dbReference>
<evidence type="ECO:0000256" key="1">
    <source>
        <dbReference type="ARBA" id="ARBA00022490"/>
    </source>
</evidence>
<feature type="region of interest" description="Disordered" evidence="5">
    <location>
        <begin position="203"/>
        <end position="226"/>
    </location>
</feature>
<dbReference type="GO" id="GO:0051301">
    <property type="term" value="P:cell division"/>
    <property type="evidence" value="ECO:0007669"/>
    <property type="project" value="UniProtKB-KW"/>
</dbReference>
<reference evidence="6 7" key="1">
    <citation type="submission" date="2017-08" db="EMBL/GenBank/DDBJ databases">
        <title>Infants hospitalized years apart are colonized by the same room-sourced microbial strains.</title>
        <authorList>
            <person name="Brooks B."/>
            <person name="Olm M.R."/>
            <person name="Firek B.A."/>
            <person name="Baker R."/>
            <person name="Thomas B.C."/>
            <person name="Morowitz M.J."/>
            <person name="Banfield J.F."/>
        </authorList>
    </citation>
    <scope>NUCLEOTIDE SEQUENCE [LARGE SCALE GENOMIC DNA]</scope>
    <source>
        <strain evidence="6">S2_005_002_R2_29</strain>
    </source>
</reference>
<evidence type="ECO:0000256" key="5">
    <source>
        <dbReference type="SAM" id="MobiDB-lite"/>
    </source>
</evidence>
<name>A0A2W5MTT5_9BACT</name>
<evidence type="ECO:0000256" key="4">
    <source>
        <dbReference type="ARBA" id="ARBA00023306"/>
    </source>
</evidence>
<dbReference type="EMBL" id="QFQB01000104">
    <property type="protein sequence ID" value="PZQ44214.1"/>
    <property type="molecule type" value="Genomic_DNA"/>
</dbReference>
<feature type="compositionally biased region" description="Acidic residues" evidence="5">
    <location>
        <begin position="211"/>
        <end position="226"/>
    </location>
</feature>
<dbReference type="Pfam" id="PF04079">
    <property type="entry name" value="SMC_ScpB"/>
    <property type="match status" value="1"/>
</dbReference>
<keyword evidence="3" id="KW-0159">Chromosome partition</keyword>
<keyword evidence="4" id="KW-0131">Cell cycle</keyword>
<evidence type="ECO:0000313" key="7">
    <source>
        <dbReference type="Proteomes" id="UP000249417"/>
    </source>
</evidence>
<dbReference type="NCBIfam" id="TIGR00281">
    <property type="entry name" value="SMC-Scp complex subunit ScpB"/>
    <property type="match status" value="1"/>
</dbReference>
<keyword evidence="1" id="KW-0963">Cytoplasm</keyword>
<accession>A0A2W5MTT5</accession>
<gene>
    <name evidence="6" type="primary">scpB</name>
    <name evidence="6" type="ORF">DI551_10595</name>
</gene>
<protein>
    <submittedName>
        <fullName evidence="6">SMC-Scp complex subunit ScpB</fullName>
    </submittedName>
</protein>
<dbReference type="Gene3D" id="1.10.10.10">
    <property type="entry name" value="Winged helix-like DNA-binding domain superfamily/Winged helix DNA-binding domain"/>
    <property type="match status" value="2"/>
</dbReference>
<evidence type="ECO:0000256" key="2">
    <source>
        <dbReference type="ARBA" id="ARBA00022618"/>
    </source>
</evidence>
<proteinExistence type="predicted"/>
<organism evidence="6 7">
    <name type="scientific">Micavibrio aeruginosavorus</name>
    <dbReference type="NCBI Taxonomy" id="349221"/>
    <lineage>
        <taxon>Bacteria</taxon>
        <taxon>Pseudomonadati</taxon>
        <taxon>Bdellovibrionota</taxon>
        <taxon>Bdellovibrionia</taxon>
        <taxon>Bdellovibrionales</taxon>
        <taxon>Pseudobdellovibrionaceae</taxon>
        <taxon>Micavibrio</taxon>
    </lineage>
</organism>
<evidence type="ECO:0000313" key="6">
    <source>
        <dbReference type="EMBL" id="PZQ44214.1"/>
    </source>
</evidence>
<dbReference type="InterPro" id="IPR036388">
    <property type="entry name" value="WH-like_DNA-bd_sf"/>
</dbReference>
<comment type="caution">
    <text evidence="6">The sequence shown here is derived from an EMBL/GenBank/DDBJ whole genome shotgun (WGS) entry which is preliminary data.</text>
</comment>
<sequence>MMMTPQQTEQLKVLEAMLFASAEPLTPQAIHERLPSDADLNVLLNELRGQYTDRGIELVEVGNAWAFRTSAQVADALTIEKNVERRLSRAALETMATIAYHQPITRAEIENIRGVATHKGTIDQLLELGWVKPGKRRETPGRPLTWLTTNSFLDHFGLGSIMELPGLEDLKAAGLLDRRPAIETVPDSRDLFDDADKSAAEVLSGVKDEGNESAEDEFDGYEEEED</sequence>
<evidence type="ECO:0000256" key="3">
    <source>
        <dbReference type="ARBA" id="ARBA00022829"/>
    </source>
</evidence>
<dbReference type="InterPro" id="IPR036390">
    <property type="entry name" value="WH_DNA-bd_sf"/>
</dbReference>
<dbReference type="Proteomes" id="UP000249417">
    <property type="component" value="Unassembled WGS sequence"/>
</dbReference>